<dbReference type="Proteomes" id="UP000239865">
    <property type="component" value="Unassembled WGS sequence"/>
</dbReference>
<protein>
    <submittedName>
        <fullName evidence="1">Uncharacterized protein</fullName>
    </submittedName>
</protein>
<dbReference type="AlphaFoldDB" id="A0A2S7DEL7"/>
<reference evidence="1 2" key="1">
    <citation type="submission" date="2016-08" db="EMBL/GenBank/DDBJ databases">
        <authorList>
            <person name="Seilhamer J.J."/>
        </authorList>
    </citation>
    <scope>NUCLEOTIDE SEQUENCE [LARGE SCALE GENOMIC DNA]</scope>
    <source>
        <strain evidence="1 2">CFBP4644</strain>
    </source>
</reference>
<evidence type="ECO:0000313" key="2">
    <source>
        <dbReference type="Proteomes" id="UP000239865"/>
    </source>
</evidence>
<dbReference type="EMBL" id="MDEH01000006">
    <property type="protein sequence ID" value="PPU72251.1"/>
    <property type="molecule type" value="Genomic_DNA"/>
</dbReference>
<dbReference type="RefSeq" id="WP_104587510.1">
    <property type="nucleotide sequence ID" value="NZ_JAJGQH010000008.1"/>
</dbReference>
<name>A0A2S7DEL7_9XANT</name>
<gene>
    <name evidence="1" type="ORF">XmelCFBP4644_12275</name>
</gene>
<dbReference type="OrthoDB" id="6051144at2"/>
<comment type="caution">
    <text evidence="1">The sequence shown here is derived from an EMBL/GenBank/DDBJ whole genome shotgun (WGS) entry which is preliminary data.</text>
</comment>
<organism evidence="1 2">
    <name type="scientific">Xanthomonas melonis</name>
    <dbReference type="NCBI Taxonomy" id="56456"/>
    <lineage>
        <taxon>Bacteria</taxon>
        <taxon>Pseudomonadati</taxon>
        <taxon>Pseudomonadota</taxon>
        <taxon>Gammaproteobacteria</taxon>
        <taxon>Lysobacterales</taxon>
        <taxon>Lysobacteraceae</taxon>
        <taxon>Xanthomonas</taxon>
    </lineage>
</organism>
<evidence type="ECO:0000313" key="1">
    <source>
        <dbReference type="EMBL" id="PPU72251.1"/>
    </source>
</evidence>
<proteinExistence type="predicted"/>
<sequence>MASPRESLRAAVGACLQRISRASGYQTDAGASLTLEPGQVDEDTAAVLTVLVAKQQRASESALTRTHRLTTLVIVAKAPAPLDTAQAQLDALVSDIERAMADQQFRYPPGIQFPQYVSMEPVKPEAGMSWIGALLTYQTHIPIT</sequence>
<accession>A0A2S7DEL7</accession>